<dbReference type="GeneID" id="66353410"/>
<reference evidence="4" key="1">
    <citation type="submission" date="2014-07" db="EMBL/GenBank/DDBJ databases">
        <authorList>
            <person name="Monot Marc"/>
        </authorList>
    </citation>
    <scope>NUCLEOTIDE SEQUENCE</scope>
    <source>
        <strain evidence="4">7032989</strain>
        <strain evidence="3">7032994</strain>
    </source>
</reference>
<dbReference type="InterPro" id="IPR036412">
    <property type="entry name" value="HAD-like_sf"/>
</dbReference>
<keyword evidence="1" id="KW-0472">Membrane</keyword>
<dbReference type="NCBIfam" id="TIGR01488">
    <property type="entry name" value="HAD-SF-IB"/>
    <property type="match status" value="1"/>
</dbReference>
<gene>
    <name evidence="4" type="ORF">BN1095_630032</name>
    <name evidence="2" type="ORF">BN1096_340030</name>
    <name evidence="3" type="ORF">BN1097_350034</name>
    <name evidence="5" type="ORF">SAMEA1402399_01951</name>
</gene>
<protein>
    <submittedName>
        <fullName evidence="3">HAD hydrolase, family IB</fullName>
    </submittedName>
    <submittedName>
        <fullName evidence="4 5">Hydrolase, HAD superfamily, subfamily IB</fullName>
        <ecNumber evidence="4 5">3.1.3.-</ecNumber>
    </submittedName>
</protein>
<sequence>MKKSVLLLDVDYTVINTDSMIDFFIYSLKNKTFKTIIKLPYIIFILFMYLIRMIPLKKAKEAIFYPIVDFSEEDLKKFFDDCIMKKINESMKKVIYKNKEEDNVIIMITASPYAYMKYFKYYGLADEVIGTEFFYENSRYKNQFIGENCKGIEKVKRIKAVLGKLGIEIDYENSYAYSDSKSDLPMLSLTKNAFLVSKKDGEVIEQINS</sequence>
<dbReference type="EMBL" id="CAADAN010000006">
    <property type="protein sequence ID" value="VFD32252.1"/>
    <property type="molecule type" value="Genomic_DNA"/>
</dbReference>
<dbReference type="PATRIC" id="fig|1496.1373.peg.3595"/>
<keyword evidence="1" id="KW-0812">Transmembrane</keyword>
<keyword evidence="4" id="KW-0378">Hydrolase</keyword>
<dbReference type="Proteomes" id="UP000411588">
    <property type="component" value="Unassembled WGS sequence"/>
</dbReference>
<dbReference type="EMBL" id="LK933327">
    <property type="protein sequence ID" value="CDT66956.1"/>
    <property type="molecule type" value="Genomic_DNA"/>
</dbReference>
<dbReference type="Pfam" id="PF12710">
    <property type="entry name" value="HAD"/>
    <property type="match status" value="1"/>
</dbReference>
<dbReference type="AlphaFoldDB" id="A0A069B0B4"/>
<dbReference type="Gene3D" id="1.20.1440.100">
    <property type="entry name" value="SG protein - dephosphorylation function"/>
    <property type="match status" value="1"/>
</dbReference>
<evidence type="ECO:0000313" key="3">
    <source>
        <dbReference type="EMBL" id="CDS84877.1"/>
    </source>
</evidence>
<evidence type="ECO:0000313" key="4">
    <source>
        <dbReference type="EMBL" id="CDT66956.1"/>
    </source>
</evidence>
<dbReference type="RefSeq" id="WP_009895936.1">
    <property type="nucleotide sequence ID" value="NZ_BAABSG010000004.1"/>
</dbReference>
<evidence type="ECO:0000313" key="5">
    <source>
        <dbReference type="EMBL" id="VFD32252.1"/>
    </source>
</evidence>
<name>A0A069B0B4_CLODI</name>
<evidence type="ECO:0000256" key="1">
    <source>
        <dbReference type="SAM" id="Phobius"/>
    </source>
</evidence>
<dbReference type="GO" id="GO:0016787">
    <property type="term" value="F:hydrolase activity"/>
    <property type="evidence" value="ECO:0007669"/>
    <property type="project" value="UniProtKB-KW"/>
</dbReference>
<dbReference type="InterPro" id="IPR023214">
    <property type="entry name" value="HAD_sf"/>
</dbReference>
<feature type="transmembrane region" description="Helical" evidence="1">
    <location>
        <begin position="32"/>
        <end position="51"/>
    </location>
</feature>
<keyword evidence="1" id="KW-1133">Transmembrane helix</keyword>
<dbReference type="Gene3D" id="3.40.50.1000">
    <property type="entry name" value="HAD superfamily/HAD-like"/>
    <property type="match status" value="1"/>
</dbReference>
<dbReference type="SUPFAM" id="SSF56784">
    <property type="entry name" value="HAD-like"/>
    <property type="match status" value="1"/>
</dbReference>
<dbReference type="EMBL" id="LK932371">
    <property type="protein sequence ID" value="CDS84877.1"/>
    <property type="molecule type" value="Genomic_DNA"/>
</dbReference>
<evidence type="ECO:0000313" key="2">
    <source>
        <dbReference type="EMBL" id="CDS84431.1"/>
    </source>
</evidence>
<dbReference type="InterPro" id="IPR006385">
    <property type="entry name" value="HAD_hydro_SerB1"/>
</dbReference>
<evidence type="ECO:0000313" key="6">
    <source>
        <dbReference type="Proteomes" id="UP000411588"/>
    </source>
</evidence>
<organism evidence="4">
    <name type="scientific">Clostridioides difficile</name>
    <name type="common">Peptoclostridium difficile</name>
    <dbReference type="NCBI Taxonomy" id="1496"/>
    <lineage>
        <taxon>Bacteria</taxon>
        <taxon>Bacillati</taxon>
        <taxon>Bacillota</taxon>
        <taxon>Clostridia</taxon>
        <taxon>Peptostreptococcales</taxon>
        <taxon>Peptostreptococcaceae</taxon>
        <taxon>Clostridioides</taxon>
    </lineage>
</organism>
<dbReference type="EMBL" id="LK932485">
    <property type="protein sequence ID" value="CDS84431.1"/>
    <property type="molecule type" value="Genomic_DNA"/>
</dbReference>
<dbReference type="NCBIfam" id="TIGR01490">
    <property type="entry name" value="HAD-SF-IB-hyp1"/>
    <property type="match status" value="1"/>
</dbReference>
<dbReference type="EC" id="3.1.3.-" evidence="4 5"/>
<proteinExistence type="predicted"/>
<accession>A0A069B0B4</accession>
<reference evidence="5 6" key="2">
    <citation type="submission" date="2019-02" db="EMBL/GenBank/DDBJ databases">
        <authorList>
            <consortium name="Pathogen Informatics"/>
        </authorList>
    </citation>
    <scope>NUCLEOTIDE SEQUENCE [LARGE SCALE GENOMIC DNA]</scope>
    <source>
        <strain evidence="6">clo34</strain>
        <strain evidence="5">Clo34</strain>
    </source>
</reference>